<dbReference type="PANTHER" id="PTHR10434">
    <property type="entry name" value="1-ACYL-SN-GLYCEROL-3-PHOSPHATE ACYLTRANSFERASE"/>
    <property type="match status" value="1"/>
</dbReference>
<evidence type="ECO:0000313" key="6">
    <source>
        <dbReference type="EMBL" id="OEF97281.1"/>
    </source>
</evidence>
<dbReference type="NCBIfam" id="TIGR00530">
    <property type="entry name" value="AGP_acyltrn"/>
    <property type="match status" value="1"/>
</dbReference>
<dbReference type="InterPro" id="IPR002123">
    <property type="entry name" value="Plipid/glycerol_acylTrfase"/>
</dbReference>
<proteinExistence type="inferred from homology"/>
<keyword evidence="2 4" id="KW-0808">Transferase</keyword>
<accession>A0A1D2YSI7</accession>
<evidence type="ECO:0000256" key="3">
    <source>
        <dbReference type="ARBA" id="ARBA00023315"/>
    </source>
</evidence>
<comment type="catalytic activity">
    <reaction evidence="4">
        <text>a 1-acyl-sn-glycero-3-phosphate + an acyl-CoA = a 1,2-diacyl-sn-glycero-3-phosphate + CoA</text>
        <dbReference type="Rhea" id="RHEA:19709"/>
        <dbReference type="ChEBI" id="CHEBI:57287"/>
        <dbReference type="ChEBI" id="CHEBI:57970"/>
        <dbReference type="ChEBI" id="CHEBI:58342"/>
        <dbReference type="ChEBI" id="CHEBI:58608"/>
        <dbReference type="EC" id="2.3.1.51"/>
    </reaction>
</comment>
<dbReference type="Pfam" id="PF01553">
    <property type="entry name" value="Acyltransferase"/>
    <property type="match status" value="1"/>
</dbReference>
<comment type="similarity">
    <text evidence="1 4">Belongs to the 1-acyl-sn-glycerol-3-phosphate acyltransferase family.</text>
</comment>
<comment type="domain">
    <text evidence="4">The HXXXXD motif is essential for acyltransferase activity and may constitute the binding site for the phosphate moiety of the glycerol-3-phosphate.</text>
</comment>
<keyword evidence="4" id="KW-0594">Phospholipid biosynthesis</keyword>
<dbReference type="GO" id="GO:0003841">
    <property type="term" value="F:1-acylglycerol-3-phosphate O-acyltransferase activity"/>
    <property type="evidence" value="ECO:0007669"/>
    <property type="project" value="UniProtKB-UniRule"/>
</dbReference>
<sequence length="200" mass="22310">MNLYFFARKIVRGYFKLFFKWEVNGAGNVPNDGSVILVANHISNYDPLALGCAVERQVHFMAKEELFKIPLVGKIIYKFGAFPIKRGKSDRKAIKKGLEILNQGKILGIFPEGTRSKTGELGKGLPGATLFALKSEAVVVPVGIVSSYRMFAPIKINIGRPISLDNYKKDKISSDDLANATEFIMEQINVQIKELKEMKN</sequence>
<evidence type="ECO:0000256" key="4">
    <source>
        <dbReference type="RuleBase" id="RU361267"/>
    </source>
</evidence>
<name>A0A1D2YSI7_9BACI</name>
<dbReference type="EC" id="2.3.1.51" evidence="4"/>
<dbReference type="GO" id="GO:0006654">
    <property type="term" value="P:phosphatidic acid biosynthetic process"/>
    <property type="evidence" value="ECO:0007669"/>
    <property type="project" value="TreeGrafter"/>
</dbReference>
<reference evidence="6 7" key="1">
    <citation type="submission" date="2016-09" db="EMBL/GenBank/DDBJ databases">
        <title>Draft genome sequence for the type strain of Vulcanibacillus modesticaldus BR, a strictly anaerobic, moderately thermophilic, and nitrate-reducing bacterium from deep sea-hydrothermal vents of the Mid-Atlantic Ridge.</title>
        <authorList>
            <person name="Abin C.A."/>
            <person name="Hollibaugh J.T."/>
        </authorList>
    </citation>
    <scope>NUCLEOTIDE SEQUENCE [LARGE SCALE GENOMIC DNA]</scope>
    <source>
        <strain evidence="6 7">BR</strain>
    </source>
</reference>
<keyword evidence="4" id="KW-1208">Phospholipid metabolism</keyword>
<protein>
    <recommendedName>
        <fullName evidence="4">1-acyl-sn-glycerol-3-phosphate acyltransferase</fullName>
        <ecNumber evidence="4">2.3.1.51</ecNumber>
    </recommendedName>
</protein>
<dbReference type="SUPFAM" id="SSF69593">
    <property type="entry name" value="Glycerol-3-phosphate (1)-acyltransferase"/>
    <property type="match status" value="1"/>
</dbReference>
<dbReference type="GO" id="GO:0016020">
    <property type="term" value="C:membrane"/>
    <property type="evidence" value="ECO:0007669"/>
    <property type="project" value="InterPro"/>
</dbReference>
<dbReference type="RefSeq" id="WP_069657494.1">
    <property type="nucleotide sequence ID" value="NZ_MIJF01000067.1"/>
</dbReference>
<dbReference type="EMBL" id="MIJF01000067">
    <property type="protein sequence ID" value="OEF97281.1"/>
    <property type="molecule type" value="Genomic_DNA"/>
</dbReference>
<keyword evidence="3 4" id="KW-0012">Acyltransferase</keyword>
<dbReference type="PANTHER" id="PTHR10434:SF11">
    <property type="entry name" value="1-ACYL-SN-GLYCEROL-3-PHOSPHATE ACYLTRANSFERASE"/>
    <property type="match status" value="1"/>
</dbReference>
<evidence type="ECO:0000256" key="1">
    <source>
        <dbReference type="ARBA" id="ARBA00008655"/>
    </source>
</evidence>
<dbReference type="STRING" id="337097.BHF71_03870"/>
<gene>
    <name evidence="6" type="ORF">BHF71_03870</name>
</gene>
<keyword evidence="4" id="KW-0443">Lipid metabolism</keyword>
<dbReference type="AlphaFoldDB" id="A0A1D2YSI7"/>
<dbReference type="Proteomes" id="UP000243739">
    <property type="component" value="Unassembled WGS sequence"/>
</dbReference>
<dbReference type="CDD" id="cd07989">
    <property type="entry name" value="LPLAT_AGPAT-like"/>
    <property type="match status" value="1"/>
</dbReference>
<keyword evidence="4" id="KW-0444">Lipid biosynthesis</keyword>
<feature type="domain" description="Phospholipid/glycerol acyltransferase" evidence="5">
    <location>
        <begin position="35"/>
        <end position="147"/>
    </location>
</feature>
<dbReference type="SMART" id="SM00563">
    <property type="entry name" value="PlsC"/>
    <property type="match status" value="1"/>
</dbReference>
<dbReference type="InterPro" id="IPR004552">
    <property type="entry name" value="AGP_acyltrans"/>
</dbReference>
<evidence type="ECO:0000259" key="5">
    <source>
        <dbReference type="SMART" id="SM00563"/>
    </source>
</evidence>
<keyword evidence="7" id="KW-1185">Reference proteome</keyword>
<comment type="caution">
    <text evidence="6">The sequence shown here is derived from an EMBL/GenBank/DDBJ whole genome shotgun (WGS) entry which is preliminary data.</text>
</comment>
<evidence type="ECO:0000256" key="2">
    <source>
        <dbReference type="ARBA" id="ARBA00022679"/>
    </source>
</evidence>
<organism evidence="6 7">
    <name type="scientific">Vulcanibacillus modesticaldus</name>
    <dbReference type="NCBI Taxonomy" id="337097"/>
    <lineage>
        <taxon>Bacteria</taxon>
        <taxon>Bacillati</taxon>
        <taxon>Bacillota</taxon>
        <taxon>Bacilli</taxon>
        <taxon>Bacillales</taxon>
        <taxon>Bacillaceae</taxon>
        <taxon>Vulcanibacillus</taxon>
    </lineage>
</organism>
<evidence type="ECO:0000313" key="7">
    <source>
        <dbReference type="Proteomes" id="UP000243739"/>
    </source>
</evidence>